<reference evidence="4 5" key="1">
    <citation type="submission" date="2016-10" db="EMBL/GenBank/DDBJ databases">
        <authorList>
            <person name="de Groot N.N."/>
        </authorList>
    </citation>
    <scope>NUCLEOTIDE SEQUENCE [LARGE SCALE GENOMIC DNA]</scope>
    <source>
        <strain evidence="4 5">DSM 15019</strain>
    </source>
</reference>
<dbReference type="SUPFAM" id="SSF55729">
    <property type="entry name" value="Acyl-CoA N-acyltransferases (Nat)"/>
    <property type="match status" value="2"/>
</dbReference>
<dbReference type="eggNOG" id="COG1670">
    <property type="taxonomic scope" value="Bacteria"/>
</dbReference>
<name>A0A1H1LLY5_9MICO</name>
<dbReference type="PROSITE" id="PS51186">
    <property type="entry name" value="GNAT"/>
    <property type="match status" value="1"/>
</dbReference>
<evidence type="ECO:0000313" key="4">
    <source>
        <dbReference type="EMBL" id="SDR75387.1"/>
    </source>
</evidence>
<gene>
    <name evidence="4" type="ORF">SAMN04489809_0194</name>
</gene>
<organism evidence="4 5">
    <name type="scientific">Microbacterium paraoxydans</name>
    <dbReference type="NCBI Taxonomy" id="199592"/>
    <lineage>
        <taxon>Bacteria</taxon>
        <taxon>Bacillati</taxon>
        <taxon>Actinomycetota</taxon>
        <taxon>Actinomycetes</taxon>
        <taxon>Micrococcales</taxon>
        <taxon>Microbacteriaceae</taxon>
        <taxon>Microbacterium</taxon>
    </lineage>
</organism>
<dbReference type="GeneID" id="36299490"/>
<dbReference type="EMBL" id="LT629770">
    <property type="protein sequence ID" value="SDR75387.1"/>
    <property type="molecule type" value="Genomic_DNA"/>
</dbReference>
<sequence>MTTAALTITPLIVPATLDDANAADFRAYGALNRQICDEQVGLPDLAPDAAQMLPNWQDDSDSLDLGFVARDGDDIIGMVTVSFPQEEDARAAEVDLLVPAAHAGRGVEDALLVRAEAEARERGRSVLQIWTLHRPEEADRMLEPRTGWGRIPATPLSDVVEAHGFTLEQVERNSELDLRADPEPLRRALDAALAAAGPDYRVLEWELPTPPELRDGYAAVLARLSTDAPSGDMDFVAEVYDAERVIRRDARLTGAGQTVSVVAVEHVPSGTLVAYNELLIGAEKTGTTHQFGTLVAKDHRGHRLGTIVKCANLLRWRELVPGSTVVSTFNAEENRPMLDINEAIGFVPVSYAGAWQKKI</sequence>
<evidence type="ECO:0000256" key="2">
    <source>
        <dbReference type="ARBA" id="ARBA00023315"/>
    </source>
</evidence>
<dbReference type="Pfam" id="PF00583">
    <property type="entry name" value="Acetyltransf_1"/>
    <property type="match status" value="1"/>
</dbReference>
<dbReference type="InterPro" id="IPR000182">
    <property type="entry name" value="GNAT_dom"/>
</dbReference>
<dbReference type="PANTHER" id="PTHR43877">
    <property type="entry name" value="AMINOALKYLPHOSPHONATE N-ACETYLTRANSFERASE-RELATED-RELATED"/>
    <property type="match status" value="1"/>
</dbReference>
<dbReference type="Gene3D" id="3.40.630.30">
    <property type="match status" value="1"/>
</dbReference>
<dbReference type="RefSeq" id="WP_060923101.1">
    <property type="nucleotide sequence ID" value="NZ_CBDRLI010000004.1"/>
</dbReference>
<evidence type="ECO:0000256" key="1">
    <source>
        <dbReference type="ARBA" id="ARBA00022679"/>
    </source>
</evidence>
<keyword evidence="2" id="KW-0012">Acyltransferase</keyword>
<dbReference type="CDD" id="cd04301">
    <property type="entry name" value="NAT_SF"/>
    <property type="match status" value="1"/>
</dbReference>
<dbReference type="Proteomes" id="UP000182126">
    <property type="component" value="Chromosome I"/>
</dbReference>
<evidence type="ECO:0000259" key="3">
    <source>
        <dbReference type="PROSITE" id="PS51186"/>
    </source>
</evidence>
<dbReference type="GO" id="GO:0016747">
    <property type="term" value="F:acyltransferase activity, transferring groups other than amino-acyl groups"/>
    <property type="evidence" value="ECO:0007669"/>
    <property type="project" value="InterPro"/>
</dbReference>
<keyword evidence="1" id="KW-0808">Transferase</keyword>
<proteinExistence type="predicted"/>
<accession>A0A1H1LLY5</accession>
<dbReference type="InterPro" id="IPR016181">
    <property type="entry name" value="Acyl_CoA_acyltransferase"/>
</dbReference>
<protein>
    <recommendedName>
        <fullName evidence="3">N-acetyltransferase domain-containing protein</fullName>
    </recommendedName>
</protein>
<dbReference type="AlphaFoldDB" id="A0A1H1LLY5"/>
<feature type="domain" description="N-acetyltransferase" evidence="3">
    <location>
        <begin position="15"/>
        <end position="190"/>
    </location>
</feature>
<evidence type="ECO:0000313" key="5">
    <source>
        <dbReference type="Proteomes" id="UP000182126"/>
    </source>
</evidence>
<dbReference type="InterPro" id="IPR050832">
    <property type="entry name" value="Bact_Acetyltransf"/>
</dbReference>